<organism evidence="4 5">
    <name type="scientific">Fermentimicrarchaeum limneticum</name>
    <dbReference type="NCBI Taxonomy" id="2795018"/>
    <lineage>
        <taxon>Archaea</taxon>
        <taxon>Candidatus Micrarchaeota</taxon>
        <taxon>Candidatus Fermentimicrarchaeales</taxon>
        <taxon>Candidatus Fermentimicrarchaeaceae</taxon>
        <taxon>Candidatus Fermentimicrarchaeum</taxon>
    </lineage>
</organism>
<dbReference type="Proteomes" id="UP000510821">
    <property type="component" value="Chromosome"/>
</dbReference>
<dbReference type="PANTHER" id="PTHR11203">
    <property type="entry name" value="CLEAVAGE AND POLYADENYLATION SPECIFICITY FACTOR FAMILY MEMBER"/>
    <property type="match status" value="1"/>
</dbReference>
<dbReference type="SMART" id="SM00849">
    <property type="entry name" value="Lactamase_B"/>
    <property type="match status" value="1"/>
</dbReference>
<feature type="domain" description="Metallo-beta-lactamase" evidence="2">
    <location>
        <begin position="13"/>
        <end position="207"/>
    </location>
</feature>
<dbReference type="GO" id="GO:0016787">
    <property type="term" value="F:hydrolase activity"/>
    <property type="evidence" value="ECO:0007669"/>
    <property type="project" value="UniProtKB-KW"/>
</dbReference>
<sequence>MRFTFLGGSREVGRSAFVLEDEKRLLLEYGIKLHQRTEYPIPFQGFVDYVILSHAHLDHSGYIPAVYETCSPLCIATYPTQALSALLVKDSMKVQKLKKQKVNFSSASFKKMLTNFIPLPYDQQFSISKNMSLTFTDAGHIPGSAISTINTRSKKVVYTGDFKLGETWMHKGAEFVDECDVLLIESTYAEREHPDRRKLEEQLYSDIAAVLERDGNALLPCFAVGRSQEVIQMLRYFDGDVKIFFDGMAKTASEIMLDYPSYLKNAKYLRNCLRSLEWVNSPVQRKKALSKPSVIVSPAGMLDGGPSLGYALGLNEESEIILTGFQVPGTNGRMLLEEKKMRVNGIIQDVKTPVKYYDFSAHASRSDLFEFVDRASPERIFCIHGDSCESFAEQLRSKGYDAVAPKNGESFEV</sequence>
<evidence type="ECO:0000313" key="5">
    <source>
        <dbReference type="Proteomes" id="UP000510821"/>
    </source>
</evidence>
<evidence type="ECO:0000259" key="3">
    <source>
        <dbReference type="SMART" id="SM01027"/>
    </source>
</evidence>
<dbReference type="Gene3D" id="3.60.15.10">
    <property type="entry name" value="Ribonuclease Z/Hydroxyacylglutathione hydrolase-like"/>
    <property type="match status" value="1"/>
</dbReference>
<dbReference type="InterPro" id="IPR001279">
    <property type="entry name" value="Metallo-B-lactamas"/>
</dbReference>
<reference evidence="5" key="1">
    <citation type="submission" date="2020-07" db="EMBL/GenBank/DDBJ databases">
        <title>Metabolic diversity and evolutionary history of the archaeal phylum ###Micrarchaeota### uncovered from a freshwater lake metagenome.</title>
        <authorList>
            <person name="Kadnikov V.V."/>
            <person name="Savvichev A.S."/>
            <person name="Mardanov A.V."/>
            <person name="Beletsky A.V."/>
            <person name="Chupakov A.V."/>
            <person name="Kokryatskaya N.M."/>
            <person name="Pimenov N.V."/>
            <person name="Ravin N.V."/>
        </authorList>
    </citation>
    <scope>NUCLEOTIDE SEQUENCE [LARGE SCALE GENOMIC DNA]</scope>
</reference>
<dbReference type="InterPro" id="IPR022712">
    <property type="entry name" value="Beta_Casp"/>
</dbReference>
<protein>
    <submittedName>
        <fullName evidence="4">Metallo-beta-lactamase family protein, RNA-specific</fullName>
    </submittedName>
</protein>
<dbReference type="Pfam" id="PF07521">
    <property type="entry name" value="RMMBL"/>
    <property type="match status" value="1"/>
</dbReference>
<dbReference type="Pfam" id="PF16661">
    <property type="entry name" value="Lactamase_B_6"/>
    <property type="match status" value="1"/>
</dbReference>
<dbReference type="Pfam" id="PF10996">
    <property type="entry name" value="Beta-Casp"/>
    <property type="match status" value="1"/>
</dbReference>
<dbReference type="SMART" id="SM01027">
    <property type="entry name" value="Beta-Casp"/>
    <property type="match status" value="1"/>
</dbReference>
<feature type="domain" description="Beta-Casp" evidence="3">
    <location>
        <begin position="227"/>
        <end position="335"/>
    </location>
</feature>
<dbReference type="SUPFAM" id="SSF56281">
    <property type="entry name" value="Metallo-hydrolase/oxidoreductase"/>
    <property type="match status" value="1"/>
</dbReference>
<evidence type="ECO:0000256" key="1">
    <source>
        <dbReference type="ARBA" id="ARBA00022801"/>
    </source>
</evidence>
<name>A0A7D6BPZ1_FERL1</name>
<proteinExistence type="predicted"/>
<dbReference type="PANTHER" id="PTHR11203:SF52">
    <property type="entry name" value="MRNA 3-END PROCESSING FACTOR"/>
    <property type="match status" value="1"/>
</dbReference>
<dbReference type="InterPro" id="IPR011108">
    <property type="entry name" value="RMMBL"/>
</dbReference>
<dbReference type="KEGG" id="flt:Sv326_0128"/>
<dbReference type="InterPro" id="IPR036866">
    <property type="entry name" value="RibonucZ/Hydroxyglut_hydro"/>
</dbReference>
<accession>A0A7D6BPZ1</accession>
<dbReference type="InterPro" id="IPR050698">
    <property type="entry name" value="MBL"/>
</dbReference>
<dbReference type="EMBL" id="CP058998">
    <property type="protein sequence ID" value="QLJ52303.1"/>
    <property type="molecule type" value="Genomic_DNA"/>
</dbReference>
<dbReference type="Gene3D" id="3.40.50.10890">
    <property type="match status" value="1"/>
</dbReference>
<gene>
    <name evidence="4" type="ORF">Sv326_0128</name>
</gene>
<evidence type="ECO:0000259" key="2">
    <source>
        <dbReference type="SMART" id="SM00849"/>
    </source>
</evidence>
<dbReference type="GO" id="GO:0004521">
    <property type="term" value="F:RNA endonuclease activity"/>
    <property type="evidence" value="ECO:0007669"/>
    <property type="project" value="TreeGrafter"/>
</dbReference>
<keyword evidence="1" id="KW-0378">Hydrolase</keyword>
<dbReference type="CDD" id="cd16295">
    <property type="entry name" value="TTHA0252-CPSF-like_MBL-fold"/>
    <property type="match status" value="1"/>
</dbReference>
<evidence type="ECO:0000313" key="4">
    <source>
        <dbReference type="EMBL" id="QLJ52303.1"/>
    </source>
</evidence>
<dbReference type="AlphaFoldDB" id="A0A7D6BPZ1"/>